<accession>A0ABX8UVS2</accession>
<dbReference type="InterPro" id="IPR003856">
    <property type="entry name" value="LPS_length_determ_N"/>
</dbReference>
<dbReference type="InterPro" id="IPR027417">
    <property type="entry name" value="P-loop_NTPase"/>
</dbReference>
<keyword evidence="5 18" id="KW-0808">Transferase</keyword>
<evidence type="ECO:0000256" key="8">
    <source>
        <dbReference type="ARBA" id="ARBA00022777"/>
    </source>
</evidence>
<proteinExistence type="inferred from homology"/>
<dbReference type="InterPro" id="IPR050445">
    <property type="entry name" value="Bact_polysacc_biosynth/exp"/>
</dbReference>
<dbReference type="InterPro" id="IPR025669">
    <property type="entry name" value="AAA_dom"/>
</dbReference>
<evidence type="ECO:0000259" key="16">
    <source>
        <dbReference type="Pfam" id="PF13614"/>
    </source>
</evidence>
<keyword evidence="10 14" id="KW-1133">Transmembrane helix</keyword>
<feature type="domain" description="Tyrosine-protein kinase G-rich" evidence="17">
    <location>
        <begin position="386"/>
        <end position="466"/>
    </location>
</feature>
<keyword evidence="9" id="KW-0067">ATP-binding</keyword>
<evidence type="ECO:0000256" key="6">
    <source>
        <dbReference type="ARBA" id="ARBA00022692"/>
    </source>
</evidence>
<keyword evidence="11 14" id="KW-0472">Membrane</keyword>
<dbReference type="Proteomes" id="UP000826462">
    <property type="component" value="Chromosome 2"/>
</dbReference>
<dbReference type="InterPro" id="IPR005702">
    <property type="entry name" value="Wzc-like_C"/>
</dbReference>
<dbReference type="NCBIfam" id="TIGR01005">
    <property type="entry name" value="eps_transp_fam"/>
    <property type="match status" value="1"/>
</dbReference>
<dbReference type="EC" id="2.7.10.2" evidence="18"/>
<dbReference type="Pfam" id="PF02706">
    <property type="entry name" value="Wzz"/>
    <property type="match status" value="1"/>
</dbReference>
<evidence type="ECO:0000256" key="14">
    <source>
        <dbReference type="SAM" id="Phobius"/>
    </source>
</evidence>
<dbReference type="RefSeq" id="WP_219800886.1">
    <property type="nucleotide sequence ID" value="NZ_CP080096.1"/>
</dbReference>
<keyword evidence="19" id="KW-1185">Reference proteome</keyword>
<dbReference type="NCBIfam" id="TIGR01007">
    <property type="entry name" value="eps_fam"/>
    <property type="match status" value="1"/>
</dbReference>
<dbReference type="Pfam" id="PF13614">
    <property type="entry name" value="AAA_31"/>
    <property type="match status" value="1"/>
</dbReference>
<evidence type="ECO:0000256" key="5">
    <source>
        <dbReference type="ARBA" id="ARBA00022679"/>
    </source>
</evidence>
<feature type="transmembrane region" description="Helical" evidence="14">
    <location>
        <begin position="29"/>
        <end position="48"/>
    </location>
</feature>
<evidence type="ECO:0000259" key="17">
    <source>
        <dbReference type="Pfam" id="PF13807"/>
    </source>
</evidence>
<dbReference type="PANTHER" id="PTHR32309:SF32">
    <property type="entry name" value="TYROSINE-PROTEIN KINASE ETK-RELATED"/>
    <property type="match status" value="1"/>
</dbReference>
<dbReference type="InterPro" id="IPR032807">
    <property type="entry name" value="GNVR"/>
</dbReference>
<evidence type="ECO:0000256" key="3">
    <source>
        <dbReference type="ARBA" id="ARBA00022475"/>
    </source>
</evidence>
<feature type="domain" description="Polysaccharide chain length determinant N-terminal" evidence="15">
    <location>
        <begin position="14"/>
        <end position="106"/>
    </location>
</feature>
<keyword evidence="8" id="KW-0418">Kinase</keyword>
<keyword evidence="4" id="KW-0997">Cell inner membrane</keyword>
<dbReference type="Pfam" id="PF13807">
    <property type="entry name" value="GNVR"/>
    <property type="match status" value="1"/>
</dbReference>
<evidence type="ECO:0000256" key="13">
    <source>
        <dbReference type="ARBA" id="ARBA00053015"/>
    </source>
</evidence>
<sequence>MMSAHGDRPDNQTEFDVVALLDTIVSNRFLILFVTVSIAFAAAAWSFLAHPLYQADIMVQIEDSPGTNTPTSIVGDIGSLFDMKSSAAAETQILASRLVVSNTVDTLHLYVDATAKRFPVVGDFVSRFNRGTAKPGVFGVGGYAWGQEKIDVSQFDVPSDFEDDKFSLTVETGGRYRFSGADLDRPMDGQIGATSTFTTAYGPIVLTVDATNAQPGTRFTLIRHSRLKTINDLQSALDVQEKVKQSGVIIAKLTGGDPEALRRTLQEIGNQYARQNIERKSADAAQSLSFLHTQLPVLKTRLDAAEERYTAMRNASGTVDLPEEAKISLQQSAEAKTALLTLQQKRAELATRFGSAHPGMVAMDRQIAALRQQQDALDRSLARLPDLQQQTARLMLDVKVDTDLYTTLLNNAQQLELVKAGKVGSVRIVDTPVVPEEPVKPKRPMVIAAGALVGLVIGLVCAFVRDLLFSGVTTADEIERGIGLDVLASIPLSAAQGALNRHGSSGVSSPHLLAEKTPGDGAIESLRSLRTALHVSRFDGKPSVVLLTGAAPSAGKSFVAANLGALLATGGKRVLIIDGDMRRGHLEHYLGARAAPGLAELIAGGIDEATAVQRLDHPRLDFIAAGTPMLHPDELLMSDRVASLFDRFRMLYDYVLVDAPPMLACADAALLGRAASIVLLVAKAGETRIGDMRESVKRLEHAGVRASGVVLNGVAARTTRCTYGSKYGSFRFTQYDYGAPVERGPRRAWFDALRRKRGR</sequence>
<dbReference type="Gene3D" id="3.40.50.300">
    <property type="entry name" value="P-loop containing nucleotide triphosphate hydrolases"/>
    <property type="match status" value="1"/>
</dbReference>
<keyword evidence="12" id="KW-0829">Tyrosine-protein kinase</keyword>
<evidence type="ECO:0000259" key="15">
    <source>
        <dbReference type="Pfam" id="PF02706"/>
    </source>
</evidence>
<dbReference type="Pfam" id="PF23607">
    <property type="entry name" value="WZC_N"/>
    <property type="match status" value="1"/>
</dbReference>
<evidence type="ECO:0000256" key="2">
    <source>
        <dbReference type="ARBA" id="ARBA00008883"/>
    </source>
</evidence>
<keyword evidence="7" id="KW-0547">Nucleotide-binding</keyword>
<organism evidence="18 19">
    <name type="scientific">Paraburkholderia edwinii</name>
    <dbReference type="NCBI Taxonomy" id="2861782"/>
    <lineage>
        <taxon>Bacteria</taxon>
        <taxon>Pseudomonadati</taxon>
        <taxon>Pseudomonadota</taxon>
        <taxon>Betaproteobacteria</taxon>
        <taxon>Burkholderiales</taxon>
        <taxon>Burkholderiaceae</taxon>
        <taxon>Paraburkholderia</taxon>
    </lineage>
</organism>
<dbReference type="GO" id="GO:0004715">
    <property type="term" value="F:non-membrane spanning protein tyrosine kinase activity"/>
    <property type="evidence" value="ECO:0007669"/>
    <property type="project" value="UniProtKB-EC"/>
</dbReference>
<evidence type="ECO:0000256" key="1">
    <source>
        <dbReference type="ARBA" id="ARBA00004429"/>
    </source>
</evidence>
<keyword evidence="6 14" id="KW-0812">Transmembrane</keyword>
<dbReference type="InterPro" id="IPR005700">
    <property type="entry name" value="EPS_ExoP-like"/>
</dbReference>
<evidence type="ECO:0000256" key="4">
    <source>
        <dbReference type="ARBA" id="ARBA00022519"/>
    </source>
</evidence>
<keyword evidence="3" id="KW-1003">Cell membrane</keyword>
<gene>
    <name evidence="18" type="ORF">KZJ38_31060</name>
</gene>
<reference evidence="18 19" key="1">
    <citation type="submission" date="2021-07" db="EMBL/GenBank/DDBJ databases">
        <title>Paraburkholderia edwinii protects Aspergillus sp. from phenazines by acting as a toxin sponge.</title>
        <authorList>
            <person name="Dahlstrom K.M."/>
            <person name="Newman D.K."/>
        </authorList>
    </citation>
    <scope>NUCLEOTIDE SEQUENCE [LARGE SCALE GENOMIC DNA]</scope>
    <source>
        <strain evidence="18 19">Pe01</strain>
    </source>
</reference>
<feature type="domain" description="AAA" evidence="16">
    <location>
        <begin position="555"/>
        <end position="680"/>
    </location>
</feature>
<evidence type="ECO:0000256" key="10">
    <source>
        <dbReference type="ARBA" id="ARBA00022989"/>
    </source>
</evidence>
<comment type="similarity">
    <text evidence="2">Belongs to the etk/wzc family.</text>
</comment>
<dbReference type="PANTHER" id="PTHR32309">
    <property type="entry name" value="TYROSINE-PROTEIN KINASE"/>
    <property type="match status" value="1"/>
</dbReference>
<evidence type="ECO:0000256" key="11">
    <source>
        <dbReference type="ARBA" id="ARBA00023136"/>
    </source>
</evidence>
<name>A0ABX8UVS2_9BURK</name>
<comment type="catalytic activity">
    <reaction evidence="13">
        <text>L-tyrosyl-[protein] + ATP = O-phospho-L-tyrosyl-[protein] + ADP + H(+)</text>
        <dbReference type="Rhea" id="RHEA:10596"/>
        <dbReference type="Rhea" id="RHEA-COMP:10136"/>
        <dbReference type="Rhea" id="RHEA-COMP:20101"/>
        <dbReference type="ChEBI" id="CHEBI:15378"/>
        <dbReference type="ChEBI" id="CHEBI:30616"/>
        <dbReference type="ChEBI" id="CHEBI:46858"/>
        <dbReference type="ChEBI" id="CHEBI:61978"/>
        <dbReference type="ChEBI" id="CHEBI:456216"/>
    </reaction>
</comment>
<comment type="subcellular location">
    <subcellularLocation>
        <location evidence="1">Cell inner membrane</location>
        <topology evidence="1">Multi-pass membrane protein</topology>
    </subcellularLocation>
</comment>
<evidence type="ECO:0000256" key="12">
    <source>
        <dbReference type="ARBA" id="ARBA00023137"/>
    </source>
</evidence>
<dbReference type="EMBL" id="CP080096">
    <property type="protein sequence ID" value="QYD71457.1"/>
    <property type="molecule type" value="Genomic_DNA"/>
</dbReference>
<evidence type="ECO:0000256" key="7">
    <source>
        <dbReference type="ARBA" id="ARBA00022741"/>
    </source>
</evidence>
<protein>
    <submittedName>
        <fullName evidence="18">Polysaccharide biosynthesis tyrosine autokinase</fullName>
        <ecNumber evidence="18">2.7.10.2</ecNumber>
    </submittedName>
</protein>
<evidence type="ECO:0000313" key="18">
    <source>
        <dbReference type="EMBL" id="QYD71457.1"/>
    </source>
</evidence>
<evidence type="ECO:0000256" key="9">
    <source>
        <dbReference type="ARBA" id="ARBA00022840"/>
    </source>
</evidence>
<dbReference type="CDD" id="cd05387">
    <property type="entry name" value="BY-kinase"/>
    <property type="match status" value="1"/>
</dbReference>
<evidence type="ECO:0000313" key="19">
    <source>
        <dbReference type="Proteomes" id="UP000826462"/>
    </source>
</evidence>
<dbReference type="SUPFAM" id="SSF52540">
    <property type="entry name" value="P-loop containing nucleoside triphosphate hydrolases"/>
    <property type="match status" value="1"/>
</dbReference>